<organism evidence="15">
    <name type="scientific">Xenopus tropicalis</name>
    <name type="common">Western clawed frog</name>
    <name type="synonym">Silurana tropicalis</name>
    <dbReference type="NCBI Taxonomy" id="8364"/>
    <lineage>
        <taxon>Eukaryota</taxon>
        <taxon>Metazoa</taxon>
        <taxon>Chordata</taxon>
        <taxon>Craniata</taxon>
        <taxon>Vertebrata</taxon>
        <taxon>Euteleostomi</taxon>
        <taxon>Amphibia</taxon>
        <taxon>Batrachia</taxon>
        <taxon>Anura</taxon>
        <taxon>Pipoidea</taxon>
        <taxon>Pipidae</taxon>
        <taxon>Xenopodinae</taxon>
        <taxon>Xenopus</taxon>
        <taxon>Silurana</taxon>
    </lineage>
</organism>
<dbReference type="UniPathway" id="UPA00143"/>
<proteinExistence type="predicted"/>
<evidence type="ECO:0000313" key="17">
    <source>
        <dbReference type="RefSeq" id="XP_004912171.2"/>
    </source>
</evidence>
<comment type="pathway">
    <text evidence="3">Protein modification; protein ubiquitination.</text>
</comment>
<dbReference type="OMA" id="CEDVRAK"/>
<dbReference type="Pfam" id="PF24812">
    <property type="entry name" value="WHD_TTC3"/>
    <property type="match status" value="1"/>
</dbReference>
<dbReference type="PANTHER" id="PTHR17550">
    <property type="entry name" value="E3 UBIQUITIN-PROTEIN LIGASE TTC3"/>
    <property type="match status" value="1"/>
</dbReference>
<feature type="compositionally biased region" description="Low complexity" evidence="13">
    <location>
        <begin position="1628"/>
        <end position="1653"/>
    </location>
</feature>
<feature type="region of interest" description="Disordered" evidence="13">
    <location>
        <begin position="735"/>
        <end position="794"/>
    </location>
</feature>
<feature type="domain" description="RING-type" evidence="14">
    <location>
        <begin position="1828"/>
        <end position="1868"/>
    </location>
</feature>
<keyword evidence="8 10" id="KW-0863">Zinc-finger</keyword>
<evidence type="ECO:0000256" key="11">
    <source>
        <dbReference type="PROSITE-ProRule" id="PRU00339"/>
    </source>
</evidence>
<evidence type="ECO:0000313" key="15">
    <source>
        <dbReference type="Ensembl" id="ENSXETP00000115056"/>
    </source>
</evidence>
<dbReference type="Bgee" id="ENSXETG00000032375">
    <property type="expression patterns" value="Expressed in gastrula and 13 other cell types or tissues"/>
</dbReference>
<dbReference type="InterPro" id="IPR001841">
    <property type="entry name" value="Znf_RING"/>
</dbReference>
<dbReference type="GeneTree" id="ENSGT00940000154465"/>
<dbReference type="KEGG" id="xtr:100492684"/>
<dbReference type="Pfam" id="PF19179">
    <property type="entry name" value="TTC3_DZIP3_dom"/>
    <property type="match status" value="1"/>
</dbReference>
<feature type="compositionally biased region" description="Basic and acidic residues" evidence="13">
    <location>
        <begin position="1654"/>
        <end position="1671"/>
    </location>
</feature>
<dbReference type="PROSITE" id="PS50089">
    <property type="entry name" value="ZF_RING_2"/>
    <property type="match status" value="1"/>
</dbReference>
<dbReference type="SUPFAM" id="SSF57850">
    <property type="entry name" value="RING/U-box"/>
    <property type="match status" value="1"/>
</dbReference>
<reference evidence="17" key="3">
    <citation type="submission" date="2025-04" db="UniProtKB">
        <authorList>
            <consortium name="RefSeq"/>
        </authorList>
    </citation>
    <scope>IDENTIFICATION</scope>
    <source>
        <strain evidence="17">Nigerian</strain>
        <tissue evidence="17">Liver and blood</tissue>
    </source>
</reference>
<dbReference type="SUPFAM" id="SSF48452">
    <property type="entry name" value="TPR-like"/>
    <property type="match status" value="2"/>
</dbReference>
<feature type="coiled-coil region" evidence="12">
    <location>
        <begin position="1459"/>
        <end position="1518"/>
    </location>
</feature>
<protein>
    <recommendedName>
        <fullName evidence="4">RING-type E3 ubiquitin transferase</fullName>
        <ecNumber evidence="4">2.3.2.27</ecNumber>
    </recommendedName>
</protein>
<dbReference type="InterPro" id="IPR011990">
    <property type="entry name" value="TPR-like_helical_dom_sf"/>
</dbReference>
<evidence type="ECO:0000256" key="1">
    <source>
        <dbReference type="ARBA" id="ARBA00000900"/>
    </source>
</evidence>
<dbReference type="Proteomes" id="UP000008143">
    <property type="component" value="Chromosome 2"/>
</dbReference>
<feature type="repeat" description="TPR" evidence="11">
    <location>
        <begin position="245"/>
        <end position="278"/>
    </location>
</feature>
<keyword evidence="9" id="KW-0862">Zinc</keyword>
<feature type="coiled-coil region" evidence="12">
    <location>
        <begin position="1374"/>
        <end position="1408"/>
    </location>
</feature>
<dbReference type="InterPro" id="IPR056872">
    <property type="entry name" value="TTC3/DZIP3-like_helical"/>
</dbReference>
<evidence type="ECO:0000256" key="9">
    <source>
        <dbReference type="ARBA" id="ARBA00022833"/>
    </source>
</evidence>
<dbReference type="Gene3D" id="1.25.40.10">
    <property type="entry name" value="Tetratricopeptide repeat domain"/>
    <property type="match status" value="2"/>
</dbReference>
<keyword evidence="5" id="KW-0963">Cytoplasm</keyword>
<evidence type="ECO:0000313" key="18">
    <source>
        <dbReference type="Xenbase" id="XB-GENE-995695"/>
    </source>
</evidence>
<dbReference type="InterPro" id="IPR056870">
    <property type="entry name" value="TTC3/DZIP3/RBM44-like_helical"/>
</dbReference>
<gene>
    <name evidence="15 17 18" type="primary">ttc3</name>
</gene>
<keyword evidence="6" id="KW-0808">Transferase</keyword>
<evidence type="ECO:0000256" key="13">
    <source>
        <dbReference type="SAM" id="MobiDB-lite"/>
    </source>
</evidence>
<feature type="compositionally biased region" description="Basic and acidic residues" evidence="13">
    <location>
        <begin position="759"/>
        <end position="786"/>
    </location>
</feature>
<sequence>MGVPGRYCYFPLSRSRIWAGGLPCSFSISAPWDCGWDPSAMDGIGYTDIGNGSSHVIATCFRGHEYPMQRPPVPVGEKVDPVTFWLSHPLDVIHEHCDLIKVYILWPVLKADASPVYKGPWVDHDGSGLCIQELNFVEMLEDLLDVVKKVAHERRFIEGLLKIAKTMEMVQLNYQHLSEAMSWLRSTGELQICKKLEEQDNLSLFPLQILFIDYAHYINSMADQRCSLSFMWKKKHICDCCAVESEGMKQRGNEEFSKSNFCLAADLYSKAIEYSPDNHLLFGNRSLCFLRMGEYMNALSDGKKATVLKHKWPKGHYRFCEALFLMGERERALASNEKAQLLCKDSPEGIRDLIQQQTKIKRKIEEMKDGKHRRSTNKKFIRDKKIAPYSGPMSVLKEKKKIPSSNKEDIPNKESDGATLENKDIISDNVTGQNQKKGKSKGKGGESEKLRVSNAKSDPKENQKDVSCNYSQMDLSTLQDMVKSLVRDGCEALADSRCHNALGYFSKLLDILAASDLQRFYLSNIDYVVLLYGYANALLGTGQCEELTKAEDQLKKIITQFTKERFNCLAFYGIGNVYYRQNRFSDALNQYVKSHTMVKLKMMPGILTWPTTPIVLEESRPEKLQSLLENRIEECKFPPKPDAICRYKQCLSLPKPQIYFTDPDFKGFIRVICCLSCKVEFHVCCWKKLKANNYSDKADRDFLTISCFTPDCKGKISNIIIYDSTGLVKREFADKSVKKKEPQRPTVKNKGSSNKKLKIKPESKTQAKKTSPEENRSLIHNEKSQKQQENISSNQRNNICNNRYSVAPHDLMMTLILNKEEVFKTGVESTKALCNSLISWNVISQEELDGFSFETTCRSSSDEMAVLLAHLCSLNNRVKTRIFLYLLEDYPLTLELPAFIKMIRDTGHRAAKKFQEINSSLLKELNFELLAGRWNETYGKLLNFFMSISVETAEKLSQANIQIFRCFIWFLDDNRYVPMPAGLDKYLDKYFIDMDIPYSKNDVLDSVNKDPIEAPCCINIRMKSDEEQPTKCIKVKNKHKKKKQNQPKTLYKVSGAVSTRPPEDDIFTEENTLSLLDPYEPFIIPEYLRPDVEEFETLYDPTPGGYRLPWQPDNAMQETLYEYFSEILEEHGPLELDDDILIGTFKEFPEEAHQLVQEAGSLKDFLLQSTKFVMVGKLLGLRPHKVILEEASGKAKLNPTAKEFQPSSNNPFDSIISETLEISPEYNPLEPSNPFVLLPNQSPVFNGNCIVPCLPLYGLNPLPVVSVGHPFIPGLGIGMQPTITVNSAVMCNLGVPLPNRAKEPEQSSPIMHNTLTGNLNPKNDTASETTMTQTVPLRRNIHTGVVSVQVDRDLSEQEVNTEPYYPFEVQQGDILRIEKEHLVLQEQLKEATEKYENLQGRYKEEIAGLHKQIRETADNNKIIKKELEMFNHEMDNDTKKWQLEKKEYHDKLRVVKSGIKAANETVDKYSREIEEKKQQYEAYIETFVQSGFNIENEKAKLEKHIKSNEDKLQESKKRAMTAEVHFLENKKQTDLLKLRIMAAKVEHSANKLKANGSATPFAQKSIADLSPSYLKSESEKIKSQFDEKIKLVESGYKLANIQANNLAAPFNASAFQTPLLPPSPTPKLPTTKPSTPLPASSSAPPASLKSPLKPTRETKKSKSKDINKDPKPPPPAINPKATALAGKGPGAPVMEKKGKPNLEAQHQSPGKPTAFDKIIEELHEIFPDYKSAELTNFIKELRNKTGGTLAGMKHDDIVSRVTEYILDSQDKAPPQAPWVQASGNVYPSAVKPQAPSPQPKQPWRVVTGPSKNKWQKSDDTECYNDEPCIICHDELQQYPVQKLDCGHCFHRHCIKTWLNTQSTCPTCRDHALLPEDFPALSGRIRTT</sequence>
<evidence type="ECO:0000256" key="4">
    <source>
        <dbReference type="ARBA" id="ARBA00012483"/>
    </source>
</evidence>
<comment type="subcellular location">
    <subcellularLocation>
        <location evidence="2">Cytoplasm</location>
    </subcellularLocation>
</comment>
<feature type="region of interest" description="Disordered" evidence="13">
    <location>
        <begin position="363"/>
        <end position="466"/>
    </location>
</feature>
<comment type="catalytic activity">
    <reaction evidence="1">
        <text>S-ubiquitinyl-[E2 ubiquitin-conjugating enzyme]-L-cysteine + [acceptor protein]-L-lysine = [E2 ubiquitin-conjugating enzyme]-L-cysteine + N(6)-ubiquitinyl-[acceptor protein]-L-lysine.</text>
        <dbReference type="EC" id="2.3.2.27"/>
    </reaction>
</comment>
<dbReference type="AGR" id="Xenbase:XB-GENE-995695"/>
<evidence type="ECO:0000256" key="10">
    <source>
        <dbReference type="PROSITE-ProRule" id="PRU00175"/>
    </source>
</evidence>
<dbReference type="GO" id="GO:0061630">
    <property type="term" value="F:ubiquitin protein ligase activity"/>
    <property type="evidence" value="ECO:0007669"/>
    <property type="project" value="UniProtKB-EC"/>
</dbReference>
<evidence type="ECO:0000256" key="8">
    <source>
        <dbReference type="ARBA" id="ARBA00022771"/>
    </source>
</evidence>
<dbReference type="GO" id="GO:0008270">
    <property type="term" value="F:zinc ion binding"/>
    <property type="evidence" value="ECO:0007669"/>
    <property type="project" value="UniProtKB-KW"/>
</dbReference>
<dbReference type="InterPro" id="IPR013083">
    <property type="entry name" value="Znf_RING/FYVE/PHD"/>
</dbReference>
<dbReference type="Pfam" id="PF24525">
    <property type="entry name" value="TTC3"/>
    <property type="match status" value="1"/>
</dbReference>
<keyword evidence="16" id="KW-1185">Reference proteome</keyword>
<reference evidence="15" key="2">
    <citation type="submission" date="2021-03" db="UniProtKB">
        <authorList>
            <consortium name="Ensembl"/>
        </authorList>
    </citation>
    <scope>IDENTIFICATION</scope>
</reference>
<feature type="compositionally biased region" description="Basic residues" evidence="13">
    <location>
        <begin position="370"/>
        <end position="382"/>
    </location>
</feature>
<dbReference type="InterPro" id="IPR056871">
    <property type="entry name" value="WH_TTC3"/>
</dbReference>
<dbReference type="RefSeq" id="XP_004912171.2">
    <property type="nucleotide sequence ID" value="XM_004912114.4"/>
</dbReference>
<dbReference type="GeneID" id="100492684"/>
<keyword evidence="12" id="KW-0175">Coiled coil</keyword>
<dbReference type="CDD" id="cd16481">
    <property type="entry name" value="RING-H2_TTC3"/>
    <property type="match status" value="1"/>
</dbReference>
<dbReference type="InterPro" id="IPR019734">
    <property type="entry name" value="TPR_rpt"/>
</dbReference>
<dbReference type="Pfam" id="PF13639">
    <property type="entry name" value="zf-RING_2"/>
    <property type="match status" value="1"/>
</dbReference>
<dbReference type="PROSITE" id="PS50005">
    <property type="entry name" value="TPR"/>
    <property type="match status" value="1"/>
</dbReference>
<evidence type="ECO:0000256" key="3">
    <source>
        <dbReference type="ARBA" id="ARBA00004906"/>
    </source>
</evidence>
<dbReference type="PANTHER" id="PTHR17550:SF4">
    <property type="entry name" value="E3 UBIQUITIN-PROTEIN LIGASE TTC3"/>
    <property type="match status" value="1"/>
</dbReference>
<dbReference type="GO" id="GO:0016567">
    <property type="term" value="P:protein ubiquitination"/>
    <property type="evidence" value="ECO:0007669"/>
    <property type="project" value="UniProtKB-UniPathway"/>
</dbReference>
<dbReference type="Gene3D" id="3.30.40.10">
    <property type="entry name" value="Zinc/RING finger domain, C3HC4 (zinc finger)"/>
    <property type="match status" value="1"/>
</dbReference>
<dbReference type="InterPro" id="IPR043866">
    <property type="entry name" value="TTC3/DZIP3_dom"/>
</dbReference>
<dbReference type="Ensembl" id="ENSXETT00000105577">
    <property type="protein sequence ID" value="ENSXETP00000115056"/>
    <property type="gene ID" value="ENSXETG00000032375"/>
</dbReference>
<evidence type="ECO:0000259" key="14">
    <source>
        <dbReference type="PROSITE" id="PS50089"/>
    </source>
</evidence>
<feature type="region of interest" description="Disordered" evidence="13">
    <location>
        <begin position="1617"/>
        <end position="1711"/>
    </location>
</feature>
<feature type="region of interest" description="Disordered" evidence="13">
    <location>
        <begin position="1789"/>
        <end position="1818"/>
    </location>
</feature>
<keyword evidence="7" id="KW-0479">Metal-binding</keyword>
<evidence type="ECO:0000256" key="2">
    <source>
        <dbReference type="ARBA" id="ARBA00004496"/>
    </source>
</evidence>
<evidence type="ECO:0000256" key="12">
    <source>
        <dbReference type="SAM" id="Coils"/>
    </source>
</evidence>
<evidence type="ECO:0000256" key="7">
    <source>
        <dbReference type="ARBA" id="ARBA00022723"/>
    </source>
</evidence>
<dbReference type="OrthoDB" id="8062037at2759"/>
<accession>A0A803K447</accession>
<name>A0A803K447_XENTR</name>
<dbReference type="CTD" id="7267"/>
<keyword evidence="11" id="KW-0802">TPR repeat</keyword>
<dbReference type="Pfam" id="PF24905">
    <property type="entry name" value="TTC3_9th"/>
    <property type="match status" value="1"/>
</dbReference>
<evidence type="ECO:0000313" key="16">
    <source>
        <dbReference type="Proteomes" id="UP000008143"/>
    </source>
</evidence>
<reference evidence="15" key="1">
    <citation type="journal article" date="2010" name="Science">
        <title>The genome of the Western clawed frog Xenopus tropicalis.</title>
        <authorList>
            <person name="Hellsten U."/>
            <person name="Harland R.M."/>
            <person name="Gilchrist M.J."/>
            <person name="Hendrix D."/>
            <person name="Jurka J."/>
            <person name="Kapitonov V."/>
            <person name="Ovcharenko I."/>
            <person name="Putnam N.H."/>
            <person name="Shu S."/>
            <person name="Taher L."/>
            <person name="Blitz I.L."/>
            <person name="Blumberg B."/>
            <person name="Dichmann D.S."/>
            <person name="Dubchak I."/>
            <person name="Amaya E."/>
            <person name="Detter J.C."/>
            <person name="Fletcher R."/>
            <person name="Gerhard D.S."/>
            <person name="Goodstein D."/>
            <person name="Graves T."/>
            <person name="Grigoriev I.V."/>
            <person name="Grimwood J."/>
            <person name="Kawashima T."/>
            <person name="Lindquist E."/>
            <person name="Lucas S.M."/>
            <person name="Mead P.E."/>
            <person name="Mitros T."/>
            <person name="Ogino H."/>
            <person name="Ohta Y."/>
            <person name="Poliakov A.V."/>
            <person name="Pollet N."/>
            <person name="Robert J."/>
            <person name="Salamov A."/>
            <person name="Sater A.K."/>
            <person name="Schmutz J."/>
            <person name="Terry A."/>
            <person name="Vize P.D."/>
            <person name="Warren W.C."/>
            <person name="Wells D."/>
            <person name="Wills A."/>
            <person name="Wilson R.K."/>
            <person name="Zimmerman L.B."/>
            <person name="Zorn A.M."/>
            <person name="Grainger R."/>
            <person name="Grammer T."/>
            <person name="Khokha M.K."/>
            <person name="Richardson P.M."/>
            <person name="Rokhsar D.S."/>
        </authorList>
    </citation>
    <scope>NUCLEOTIDE SEQUENCE [LARGE SCALE GENOMIC DNA]</scope>
    <source>
        <strain evidence="15">Nigerian</strain>
    </source>
</reference>
<dbReference type="SMART" id="SM00184">
    <property type="entry name" value="RING"/>
    <property type="match status" value="1"/>
</dbReference>
<dbReference type="EC" id="2.3.2.27" evidence="4"/>
<dbReference type="SMART" id="SM00028">
    <property type="entry name" value="TPR"/>
    <property type="match status" value="4"/>
</dbReference>
<dbReference type="Xenbase" id="XB-GENE-995695">
    <property type="gene designation" value="ttc3"/>
</dbReference>
<dbReference type="GO" id="GO:0005737">
    <property type="term" value="C:cytoplasm"/>
    <property type="evidence" value="ECO:0007669"/>
    <property type="project" value="UniProtKB-SubCell"/>
</dbReference>
<evidence type="ECO:0000256" key="5">
    <source>
        <dbReference type="ARBA" id="ARBA00022490"/>
    </source>
</evidence>
<evidence type="ECO:0000256" key="6">
    <source>
        <dbReference type="ARBA" id="ARBA00022679"/>
    </source>
</evidence>
<feature type="compositionally biased region" description="Basic and acidic residues" evidence="13">
    <location>
        <begin position="443"/>
        <end position="464"/>
    </location>
</feature>
<feature type="compositionally biased region" description="Basic and acidic residues" evidence="13">
    <location>
        <begin position="406"/>
        <end position="426"/>
    </location>
</feature>